<protein>
    <submittedName>
        <fullName evidence="1">Uncharacterized protein</fullName>
    </submittedName>
</protein>
<reference evidence="1" key="1">
    <citation type="submission" date="2020-08" db="EMBL/GenBank/DDBJ databases">
        <title>Spodoptera exigua strain:BAW_Kor-Di-RS1 Genome sequencing and assembly.</title>
        <authorList>
            <person name="Kim J."/>
            <person name="Nam H.Y."/>
            <person name="Kwon M."/>
            <person name="Choi J.H."/>
            <person name="Cho S.R."/>
            <person name="Kim G.-H."/>
        </authorList>
    </citation>
    <scope>NUCLEOTIDE SEQUENCE</scope>
    <source>
        <strain evidence="1">BAW_Kor-Di-RS1</strain>
        <tissue evidence="1">Whole-body</tissue>
    </source>
</reference>
<dbReference type="EMBL" id="JACKWZ010000006">
    <property type="protein sequence ID" value="KAF9423859.1"/>
    <property type="molecule type" value="Genomic_DNA"/>
</dbReference>
<dbReference type="AlphaFoldDB" id="A0A835GRJ5"/>
<evidence type="ECO:0000313" key="2">
    <source>
        <dbReference type="Proteomes" id="UP000648187"/>
    </source>
</evidence>
<gene>
    <name evidence="1" type="ORF">HW555_000917</name>
</gene>
<accession>A0A835GRJ5</accession>
<comment type="caution">
    <text evidence="1">The sequence shown here is derived from an EMBL/GenBank/DDBJ whole genome shotgun (WGS) entry which is preliminary data.</text>
</comment>
<organism evidence="1 2">
    <name type="scientific">Spodoptera exigua</name>
    <name type="common">Beet armyworm</name>
    <name type="synonym">Noctua fulgens</name>
    <dbReference type="NCBI Taxonomy" id="7107"/>
    <lineage>
        <taxon>Eukaryota</taxon>
        <taxon>Metazoa</taxon>
        <taxon>Ecdysozoa</taxon>
        <taxon>Arthropoda</taxon>
        <taxon>Hexapoda</taxon>
        <taxon>Insecta</taxon>
        <taxon>Pterygota</taxon>
        <taxon>Neoptera</taxon>
        <taxon>Endopterygota</taxon>
        <taxon>Lepidoptera</taxon>
        <taxon>Glossata</taxon>
        <taxon>Ditrysia</taxon>
        <taxon>Noctuoidea</taxon>
        <taxon>Noctuidae</taxon>
        <taxon>Amphipyrinae</taxon>
        <taxon>Spodoptera</taxon>
    </lineage>
</organism>
<proteinExistence type="predicted"/>
<evidence type="ECO:0000313" key="1">
    <source>
        <dbReference type="EMBL" id="KAF9423859.1"/>
    </source>
</evidence>
<name>A0A835GRJ5_SPOEX</name>
<dbReference type="Proteomes" id="UP000648187">
    <property type="component" value="Unassembled WGS sequence"/>
</dbReference>
<keyword evidence="2" id="KW-1185">Reference proteome</keyword>
<sequence>MIISKSRALDTKMAFKLFTLFTLCVFLHMVFSLPIGDEIKSPVSAEDEALALSQLDPYENSVVDNSYSPLNVLKRVKRSFIGGDNCSEGMRWFINDCITDEKYEEIMGEKKR</sequence>